<keyword evidence="2" id="KW-1185">Reference proteome</keyword>
<evidence type="ECO:0008006" key="3">
    <source>
        <dbReference type="Google" id="ProtNLM"/>
    </source>
</evidence>
<accession>A0ABQ9IHA8</accession>
<dbReference type="EMBL" id="JARBHB010000001">
    <property type="protein sequence ID" value="KAJ8895223.1"/>
    <property type="molecule type" value="Genomic_DNA"/>
</dbReference>
<sequence>MVCSSKLIQVLLEQKFSCARTKVEAIVTNVMLFLRLKIRKLFRVLLRYFDATQGVQVKLWELNSLPGEISDLISTCLNESLYNIIAKEKKTVALYADTTNCNCAGFNRKGGTNIFTKLKNYLGHELLNIVHNTIQATSDVLPVDAETIVSKITAISIFTLSDFCESVDKEYQMILGYSKTRWLALLPAVE</sequence>
<name>A0ABQ9IHA8_9NEOP</name>
<comment type="caution">
    <text evidence="1">The sequence shown here is derived from an EMBL/GenBank/DDBJ whole genome shotgun (WGS) entry which is preliminary data.</text>
</comment>
<organism evidence="1 2">
    <name type="scientific">Dryococelus australis</name>
    <dbReference type="NCBI Taxonomy" id="614101"/>
    <lineage>
        <taxon>Eukaryota</taxon>
        <taxon>Metazoa</taxon>
        <taxon>Ecdysozoa</taxon>
        <taxon>Arthropoda</taxon>
        <taxon>Hexapoda</taxon>
        <taxon>Insecta</taxon>
        <taxon>Pterygota</taxon>
        <taxon>Neoptera</taxon>
        <taxon>Polyneoptera</taxon>
        <taxon>Phasmatodea</taxon>
        <taxon>Verophasmatodea</taxon>
        <taxon>Anareolatae</taxon>
        <taxon>Phasmatidae</taxon>
        <taxon>Eurycanthinae</taxon>
        <taxon>Dryococelus</taxon>
    </lineage>
</organism>
<reference evidence="1 2" key="1">
    <citation type="submission" date="2023-02" db="EMBL/GenBank/DDBJ databases">
        <title>LHISI_Scaffold_Assembly.</title>
        <authorList>
            <person name="Stuart O.P."/>
            <person name="Cleave R."/>
            <person name="Magrath M.J.L."/>
            <person name="Mikheyev A.S."/>
        </authorList>
    </citation>
    <scope>NUCLEOTIDE SEQUENCE [LARGE SCALE GENOMIC DNA]</scope>
    <source>
        <strain evidence="1">Daus_M_001</strain>
        <tissue evidence="1">Leg muscle</tissue>
    </source>
</reference>
<gene>
    <name evidence="1" type="ORF">PR048_000548</name>
</gene>
<dbReference type="Proteomes" id="UP001159363">
    <property type="component" value="Chromosome 1"/>
</dbReference>
<evidence type="ECO:0000313" key="2">
    <source>
        <dbReference type="Proteomes" id="UP001159363"/>
    </source>
</evidence>
<protein>
    <recommendedName>
        <fullName evidence="3">DUF4371 domain-containing protein</fullName>
    </recommendedName>
</protein>
<proteinExistence type="predicted"/>
<evidence type="ECO:0000313" key="1">
    <source>
        <dbReference type="EMBL" id="KAJ8895223.1"/>
    </source>
</evidence>